<proteinExistence type="predicted"/>
<gene>
    <name evidence="1" type="ORF">M441DRAFT_457073</name>
</gene>
<organism evidence="1 2">
    <name type="scientific">Trichoderma asperellum (strain ATCC 204424 / CBS 433.97 / NBRC 101777)</name>
    <dbReference type="NCBI Taxonomy" id="1042311"/>
    <lineage>
        <taxon>Eukaryota</taxon>
        <taxon>Fungi</taxon>
        <taxon>Dikarya</taxon>
        <taxon>Ascomycota</taxon>
        <taxon>Pezizomycotina</taxon>
        <taxon>Sordariomycetes</taxon>
        <taxon>Hypocreomycetidae</taxon>
        <taxon>Hypocreales</taxon>
        <taxon>Hypocreaceae</taxon>
        <taxon>Trichoderma</taxon>
    </lineage>
</organism>
<name>A0A2T3Z8Y3_TRIA4</name>
<reference evidence="1 2" key="1">
    <citation type="submission" date="2016-07" db="EMBL/GenBank/DDBJ databases">
        <title>Multiple horizontal gene transfer events from other fungi enriched the ability of initially mycotrophic Trichoderma (Ascomycota) to feed on dead plant biomass.</title>
        <authorList>
            <consortium name="DOE Joint Genome Institute"/>
            <person name="Aerts A."/>
            <person name="Atanasova L."/>
            <person name="Chenthamara K."/>
            <person name="Zhang J."/>
            <person name="Grujic M."/>
            <person name="Henrissat B."/>
            <person name="Kuo A."/>
            <person name="Salamov A."/>
            <person name="Lipzen A."/>
            <person name="Labutti K."/>
            <person name="Barry K."/>
            <person name="Miao Y."/>
            <person name="Rahimi M.J."/>
            <person name="Shen Q."/>
            <person name="Grigoriev I.V."/>
            <person name="Kubicek C.P."/>
            <person name="Druzhinina I.S."/>
        </authorList>
    </citation>
    <scope>NUCLEOTIDE SEQUENCE [LARGE SCALE GENOMIC DNA]</scope>
    <source>
        <strain evidence="1 2">CBS 433.97</strain>
    </source>
</reference>
<evidence type="ECO:0000313" key="2">
    <source>
        <dbReference type="Proteomes" id="UP000240493"/>
    </source>
</evidence>
<evidence type="ECO:0000313" key="1">
    <source>
        <dbReference type="EMBL" id="PTB41255.1"/>
    </source>
</evidence>
<dbReference type="AlphaFoldDB" id="A0A2T3Z8Y3"/>
<dbReference type="Proteomes" id="UP000240493">
    <property type="component" value="Unassembled WGS sequence"/>
</dbReference>
<feature type="non-terminal residue" evidence="1">
    <location>
        <position position="92"/>
    </location>
</feature>
<accession>A0A2T3Z8Y3</accession>
<keyword evidence="2" id="KW-1185">Reference proteome</keyword>
<dbReference type="EMBL" id="KZ679261">
    <property type="protein sequence ID" value="PTB41255.1"/>
    <property type="molecule type" value="Genomic_DNA"/>
</dbReference>
<protein>
    <submittedName>
        <fullName evidence="1">Uncharacterized protein</fullName>
    </submittedName>
</protein>
<sequence length="92" mass="9797">MSIEPCIRSTTIPCNAICTEPWLDKAYTTVGMSATKTSMAQASSHLHRLVFVHNHDNGWPQNLTGPESGWPLHLAAAGRAACDLSCACACGL</sequence>